<proteinExistence type="predicted"/>
<name>A0A7M1KKG5_9PSED</name>
<dbReference type="RefSeq" id="WP_197627045.1">
    <property type="nucleotide sequence ID" value="NZ_CP063073.1"/>
</dbReference>
<sequence length="132" mass="15066">MPYSASYNDLFALEFQNYPADQQNAVVGFVTTFVACGLRDFSRYPGKIAPSWGGLDPSHPDYAYTTTNHLWHYHLGVPVYTPSISGRYLTSDIVLHFEWPHRGSSIHLVDTCYHYLKNSFYIPAPKYLVKSP</sequence>
<evidence type="ECO:0000313" key="1">
    <source>
        <dbReference type="EMBL" id="QOQ75820.1"/>
    </source>
</evidence>
<organism evidence="1 2">
    <name type="scientific">Pseudomonas poae</name>
    <dbReference type="NCBI Taxonomy" id="200451"/>
    <lineage>
        <taxon>Bacteria</taxon>
        <taxon>Pseudomonadati</taxon>
        <taxon>Pseudomonadota</taxon>
        <taxon>Gammaproteobacteria</taxon>
        <taxon>Pseudomonadales</taxon>
        <taxon>Pseudomonadaceae</taxon>
        <taxon>Pseudomonas</taxon>
    </lineage>
</organism>
<dbReference type="Proteomes" id="UP000594923">
    <property type="component" value="Chromosome"/>
</dbReference>
<dbReference type="AlphaFoldDB" id="A0A7M1KKG5"/>
<evidence type="ECO:0000313" key="2">
    <source>
        <dbReference type="Proteomes" id="UP000594923"/>
    </source>
</evidence>
<dbReference type="EMBL" id="CP063073">
    <property type="protein sequence ID" value="QOQ75820.1"/>
    <property type="molecule type" value="Genomic_DNA"/>
</dbReference>
<protein>
    <submittedName>
        <fullName evidence="1">Uncharacterized protein</fullName>
    </submittedName>
</protein>
<gene>
    <name evidence="1" type="ORF">IMF22_01720</name>
</gene>
<accession>A0A7M1KKG5</accession>
<reference evidence="1 2" key="1">
    <citation type="submission" date="2020-10" db="EMBL/GenBank/DDBJ databases">
        <title>High quality whole genome sequence of Pseudomonas poae PMA22.</title>
        <authorList>
            <person name="Hernandez J.G."/>
            <person name="Rodriguez P."/>
            <person name="Cuevas C."/>
            <person name="de la Calle F."/>
            <person name="Galan B."/>
            <person name="Garcia J.L."/>
        </authorList>
    </citation>
    <scope>NUCLEOTIDE SEQUENCE [LARGE SCALE GENOMIC DNA]</scope>
    <source>
        <strain evidence="1 2">PMA22</strain>
    </source>
</reference>